<reference evidence="2 3" key="1">
    <citation type="submission" date="2015-07" db="EMBL/GenBank/DDBJ databases">
        <authorList>
            <person name="Ju K.-S."/>
            <person name="Doroghazi J.R."/>
            <person name="Metcalf W.W."/>
        </authorList>
    </citation>
    <scope>NUCLEOTIDE SEQUENCE [LARGE SCALE GENOMIC DNA]</scope>
    <source>
        <strain evidence="2 3">NRRL B-3589</strain>
    </source>
</reference>
<feature type="compositionally biased region" description="Pro residues" evidence="1">
    <location>
        <begin position="1"/>
        <end position="11"/>
    </location>
</feature>
<feature type="region of interest" description="Disordered" evidence="1">
    <location>
        <begin position="1"/>
        <end position="57"/>
    </location>
</feature>
<evidence type="ECO:0000256" key="1">
    <source>
        <dbReference type="SAM" id="MobiDB-lite"/>
    </source>
</evidence>
<feature type="non-terminal residue" evidence="2">
    <location>
        <position position="124"/>
    </location>
</feature>
<name>A0ABR5JAX5_9ACTN</name>
<dbReference type="EMBL" id="LGUT01000701">
    <property type="protein sequence ID" value="KOG90487.1"/>
    <property type="molecule type" value="Genomic_DNA"/>
</dbReference>
<proteinExistence type="predicted"/>
<feature type="compositionally biased region" description="Low complexity" evidence="1">
    <location>
        <begin position="80"/>
        <end position="93"/>
    </location>
</feature>
<sequence>MTPVTANPPRPAADDDTGEPGDTAGDAGGTSALGDAGFRLAPDPGTAPSAPSAPLVPPLVMRRASWDDGLIARRAQRPGATSDDATSDSATDDGSPRHGAPHHDMTGGGATGHGARWRAGRGTG</sequence>
<comment type="caution">
    <text evidence="2">The sequence shown here is derived from an EMBL/GenBank/DDBJ whole genome shotgun (WGS) entry which is preliminary data.</text>
</comment>
<feature type="compositionally biased region" description="Basic residues" evidence="1">
    <location>
        <begin position="115"/>
        <end position="124"/>
    </location>
</feature>
<evidence type="ECO:0000313" key="3">
    <source>
        <dbReference type="Proteomes" id="UP000037020"/>
    </source>
</evidence>
<accession>A0ABR5JAX5</accession>
<keyword evidence="3" id="KW-1185">Reference proteome</keyword>
<protein>
    <submittedName>
        <fullName evidence="2">Uncharacterized protein</fullName>
    </submittedName>
</protein>
<evidence type="ECO:0000313" key="2">
    <source>
        <dbReference type="EMBL" id="KOG90487.1"/>
    </source>
</evidence>
<feature type="region of interest" description="Disordered" evidence="1">
    <location>
        <begin position="70"/>
        <end position="124"/>
    </location>
</feature>
<dbReference type="Proteomes" id="UP000037020">
    <property type="component" value="Unassembled WGS sequence"/>
</dbReference>
<feature type="compositionally biased region" description="Low complexity" evidence="1">
    <location>
        <begin position="20"/>
        <end position="37"/>
    </location>
</feature>
<organism evidence="2 3">
    <name type="scientific">Streptomyces varsoviensis</name>
    <dbReference type="NCBI Taxonomy" id="67373"/>
    <lineage>
        <taxon>Bacteria</taxon>
        <taxon>Bacillati</taxon>
        <taxon>Actinomycetota</taxon>
        <taxon>Actinomycetes</taxon>
        <taxon>Kitasatosporales</taxon>
        <taxon>Streptomycetaceae</taxon>
        <taxon>Streptomyces</taxon>
    </lineage>
</organism>
<gene>
    <name evidence="2" type="ORF">ADK38_08470</name>
</gene>